<dbReference type="Gene3D" id="3.90.190.10">
    <property type="entry name" value="Protein tyrosine phosphatase superfamily"/>
    <property type="match status" value="1"/>
</dbReference>
<gene>
    <name evidence="1" type="ORF">BKK80_05125</name>
</gene>
<organism evidence="1 2">
    <name type="scientific">Cupriavidus malaysiensis</name>
    <dbReference type="NCBI Taxonomy" id="367825"/>
    <lineage>
        <taxon>Bacteria</taxon>
        <taxon>Pseudomonadati</taxon>
        <taxon>Pseudomonadota</taxon>
        <taxon>Betaproteobacteria</taxon>
        <taxon>Burkholderiales</taxon>
        <taxon>Burkholderiaceae</taxon>
        <taxon>Cupriavidus</taxon>
    </lineage>
</organism>
<protein>
    <submittedName>
        <fullName evidence="1">Tyrosine protein phosphatase</fullName>
    </submittedName>
</protein>
<dbReference type="Pfam" id="PF13350">
    <property type="entry name" value="Y_phosphatase3"/>
    <property type="match status" value="1"/>
</dbReference>
<evidence type="ECO:0000313" key="2">
    <source>
        <dbReference type="Proteomes" id="UP000177515"/>
    </source>
</evidence>
<sequence length="242" mass="26288">MHFEKVANARDLGGLTGAGGRRLRSGRLLRSGNPGLASADDIARLRALSLDLVVDFRSPGEKSAEESGFGQVFHWVATPVLEGSMAMGELLPRLRTATAREMDDFMLQVYRDFPLKYQEAFGGFMKHAEAGRSMLYHCTAGKDRTGFATLLLLSALGVAPDVIEANYLESNRWNAAFIQGVLQKMAPLGIAAEVMMPLLEVKPAYLQASLQAIEEGWGSVPAYVGTALSVEAEQLRAHYLEG</sequence>
<dbReference type="Proteomes" id="UP000177515">
    <property type="component" value="Chromosome 1"/>
</dbReference>
<dbReference type="InterPro" id="IPR029021">
    <property type="entry name" value="Prot-tyrosine_phosphatase-like"/>
</dbReference>
<reference evidence="1 2" key="1">
    <citation type="submission" date="2016-10" db="EMBL/GenBank/DDBJ databases">
        <title>Complete genome sequences of three Cupriavidus strains isolated from various Malaysian environments.</title>
        <authorList>
            <person name="Abdullah A.A.-A."/>
            <person name="Shafie N.A.H."/>
            <person name="Lau N.S."/>
        </authorList>
    </citation>
    <scope>NUCLEOTIDE SEQUENCE [LARGE SCALE GENOMIC DNA]</scope>
    <source>
        <strain evidence="1 2">USMAA1020</strain>
    </source>
</reference>
<dbReference type="EMBL" id="CP017754">
    <property type="protein sequence ID" value="AOZ07975.1"/>
    <property type="molecule type" value="Genomic_DNA"/>
</dbReference>
<name>A0ABN4TSY7_9BURK</name>
<keyword evidence="2" id="KW-1185">Reference proteome</keyword>
<dbReference type="InterPro" id="IPR026893">
    <property type="entry name" value="Tyr/Ser_Pase_IphP-type"/>
</dbReference>
<accession>A0ABN4TSY7</accession>
<dbReference type="SUPFAM" id="SSF52799">
    <property type="entry name" value="(Phosphotyrosine protein) phosphatases II"/>
    <property type="match status" value="1"/>
</dbReference>
<evidence type="ECO:0000313" key="1">
    <source>
        <dbReference type="EMBL" id="AOZ07975.1"/>
    </source>
</evidence>
<proteinExistence type="predicted"/>